<evidence type="ECO:0000313" key="2">
    <source>
        <dbReference type="Proteomes" id="UP000325315"/>
    </source>
</evidence>
<dbReference type="OrthoDB" id="1747832at2759"/>
<protein>
    <recommendedName>
        <fullName evidence="3">Gag-pro-like protein</fullName>
    </recommendedName>
</protein>
<dbReference type="InterPro" id="IPR021109">
    <property type="entry name" value="Peptidase_aspartic_dom_sf"/>
</dbReference>
<dbReference type="Proteomes" id="UP000325315">
    <property type="component" value="Unassembled WGS sequence"/>
</dbReference>
<organism evidence="1 2">
    <name type="scientific">Gossypium australe</name>
    <dbReference type="NCBI Taxonomy" id="47621"/>
    <lineage>
        <taxon>Eukaryota</taxon>
        <taxon>Viridiplantae</taxon>
        <taxon>Streptophyta</taxon>
        <taxon>Embryophyta</taxon>
        <taxon>Tracheophyta</taxon>
        <taxon>Spermatophyta</taxon>
        <taxon>Magnoliopsida</taxon>
        <taxon>eudicotyledons</taxon>
        <taxon>Gunneridae</taxon>
        <taxon>Pentapetalae</taxon>
        <taxon>rosids</taxon>
        <taxon>malvids</taxon>
        <taxon>Malvales</taxon>
        <taxon>Malvaceae</taxon>
        <taxon>Malvoideae</taxon>
        <taxon>Gossypium</taxon>
    </lineage>
</organism>
<comment type="caution">
    <text evidence="1">The sequence shown here is derived from an EMBL/GenBank/DDBJ whole genome shotgun (WGS) entry which is preliminary data.</text>
</comment>
<sequence length="730" mass="82226">MKQYGHVADIAPDRITLQNMEKKPSESFRQYAQRWRKVAMQVQPPLLEKETTMIFINTLKALIITHMIGSTTKIFTDIVMAGEMIENAIRGDKIEAGENARRAAPRKKDSEVNNISTYNKGYSKAITVSQPKESGTRQNSEKLQFTPIPVTYKDLYQTLFNKYIVSLFYLQPLQPPYLKWYDSNAHCDYHAGIAGHSIENCTTFKRVVERLIKMGVVKLDDTPGAEDPLPNHEDKGINAIGEKVTRNIKGDISEVKTSLRIVWSEMVRRGLIESNSIKGCGKTMDYCEFHQAEGHEIQECIKFRILIQSLMNNNELEFYEEGLERGNIHVIEGEVTEQEVNYPMIIISRPRNTEGGAQVVPKVVIQKLISFPYKDNKRVPWNYNCNVTIPGVESSVSTSEEVQNEGFYTRSGKRYDPGNVRIEPVKSKTVAVEREKGPGALINEPVKDEEAKEFLKFLKHNEYNVVEQLRKQPACISVLALLLSSEVHREALMKVLNETYVTKDISVNKLDRLVGNISADNFIYFSVDEIPPGGTGSTKALHITTRCKGYTLPSMLIDNGSALNVLPLSTLKRLPIDSSHMKACQNIVRAFDGTERRVMGRMDVSLLIGPNTYDVDFLVMDIKPSYNCLLGRPWIHSTGAVPSSLHQKLKLVTENRLVTINAEEDIIATVTNKAPYLETNEEAIECSFRSLEFVNATFILEGNEVPVPKISKTTRMGLQMMIGKGALPGK</sequence>
<gene>
    <name evidence="1" type="ORF">EPI10_005891</name>
</gene>
<accession>A0A5B6WS51</accession>
<dbReference type="AlphaFoldDB" id="A0A5B6WS51"/>
<dbReference type="CDD" id="cd00303">
    <property type="entry name" value="retropepsin_like"/>
    <property type="match status" value="1"/>
</dbReference>
<dbReference type="PANTHER" id="PTHR32108">
    <property type="entry name" value="DNA-DIRECTED RNA POLYMERASE SUBUNIT ALPHA"/>
    <property type="match status" value="1"/>
</dbReference>
<proteinExistence type="predicted"/>
<evidence type="ECO:0008006" key="3">
    <source>
        <dbReference type="Google" id="ProtNLM"/>
    </source>
</evidence>
<dbReference type="Gene3D" id="2.40.70.10">
    <property type="entry name" value="Acid Proteases"/>
    <property type="match status" value="1"/>
</dbReference>
<reference evidence="2" key="1">
    <citation type="journal article" date="2019" name="Plant Biotechnol. J.">
        <title>Genome sequencing of the Australian wild diploid species Gossypium australe highlights disease resistance and delayed gland morphogenesis.</title>
        <authorList>
            <person name="Cai Y."/>
            <person name="Cai X."/>
            <person name="Wang Q."/>
            <person name="Wang P."/>
            <person name="Zhang Y."/>
            <person name="Cai C."/>
            <person name="Xu Y."/>
            <person name="Wang K."/>
            <person name="Zhou Z."/>
            <person name="Wang C."/>
            <person name="Geng S."/>
            <person name="Li B."/>
            <person name="Dong Q."/>
            <person name="Hou Y."/>
            <person name="Wang H."/>
            <person name="Ai P."/>
            <person name="Liu Z."/>
            <person name="Yi F."/>
            <person name="Sun M."/>
            <person name="An G."/>
            <person name="Cheng J."/>
            <person name="Zhang Y."/>
            <person name="Shi Q."/>
            <person name="Xie Y."/>
            <person name="Shi X."/>
            <person name="Chang Y."/>
            <person name="Huang F."/>
            <person name="Chen Y."/>
            <person name="Hong S."/>
            <person name="Mi L."/>
            <person name="Sun Q."/>
            <person name="Zhang L."/>
            <person name="Zhou B."/>
            <person name="Peng R."/>
            <person name="Zhang X."/>
            <person name="Liu F."/>
        </authorList>
    </citation>
    <scope>NUCLEOTIDE SEQUENCE [LARGE SCALE GENOMIC DNA]</scope>
    <source>
        <strain evidence="2">cv. PA1801</strain>
    </source>
</reference>
<name>A0A5B6WS51_9ROSI</name>
<dbReference type="PANTHER" id="PTHR32108:SF5">
    <property type="entry name" value="DYNACTIN SUBUNIT 1-LIKE"/>
    <property type="match status" value="1"/>
</dbReference>
<keyword evidence="2" id="KW-1185">Reference proteome</keyword>
<dbReference type="EMBL" id="SMMG02000002">
    <property type="protein sequence ID" value="KAA3483745.1"/>
    <property type="molecule type" value="Genomic_DNA"/>
</dbReference>
<evidence type="ECO:0000313" key="1">
    <source>
        <dbReference type="EMBL" id="KAA3483745.1"/>
    </source>
</evidence>